<accession>A0A8D8Y6N2</accession>
<protein>
    <submittedName>
        <fullName evidence="1">Uncharacterized protein</fullName>
    </submittedName>
</protein>
<reference evidence="1" key="1">
    <citation type="submission" date="2021-05" db="EMBL/GenBank/DDBJ databases">
        <authorList>
            <person name="Alioto T."/>
            <person name="Alioto T."/>
            <person name="Gomez Garrido J."/>
        </authorList>
    </citation>
    <scope>NUCLEOTIDE SEQUENCE</scope>
</reference>
<organism evidence="1">
    <name type="scientific">Cacopsylla melanoneura</name>
    <dbReference type="NCBI Taxonomy" id="428564"/>
    <lineage>
        <taxon>Eukaryota</taxon>
        <taxon>Metazoa</taxon>
        <taxon>Ecdysozoa</taxon>
        <taxon>Arthropoda</taxon>
        <taxon>Hexapoda</taxon>
        <taxon>Insecta</taxon>
        <taxon>Pterygota</taxon>
        <taxon>Neoptera</taxon>
        <taxon>Paraneoptera</taxon>
        <taxon>Hemiptera</taxon>
        <taxon>Sternorrhyncha</taxon>
        <taxon>Psylloidea</taxon>
        <taxon>Psyllidae</taxon>
        <taxon>Psyllinae</taxon>
        <taxon>Cacopsylla</taxon>
    </lineage>
</organism>
<evidence type="ECO:0000313" key="1">
    <source>
        <dbReference type="EMBL" id="CAG6720424.1"/>
    </source>
</evidence>
<dbReference type="EMBL" id="HBUF01360487">
    <property type="protein sequence ID" value="CAG6720420.1"/>
    <property type="molecule type" value="Transcribed_RNA"/>
</dbReference>
<sequence length="107" mass="13212">MVPLVLYNSYQWCPYKIWSSALSSDSTLKSDDKKKLNKYLSGYYYYARLCKRYWCLKRGHHKPNIPEKKSPNKQPIRKSNIYLPYSLFTYLYNRLNDIRYLYRYYYT</sequence>
<dbReference type="EMBL" id="HBUF01360486">
    <property type="protein sequence ID" value="CAG6720417.1"/>
    <property type="molecule type" value="Transcribed_RNA"/>
</dbReference>
<dbReference type="AlphaFoldDB" id="A0A8D8Y6N2"/>
<dbReference type="EMBL" id="HBUF01360488">
    <property type="protein sequence ID" value="CAG6720424.1"/>
    <property type="molecule type" value="Transcribed_RNA"/>
</dbReference>
<proteinExistence type="predicted"/>
<name>A0A8D8Y6N2_9HEMI</name>